<sequence length="398" mass="44909">MQRYKSPGAPSSVIVGSQTIALILLTTFDCFNTAGRLSVFLLLVNSLRLQSIGHYPRLVCPVDILPLVLVNNKTFWRGRYLHDATKLGTCLLATTQKPKKMAVVSRLKGVWWDPFASRLEKWLRGFAVDLPDETDWKQSVNGSWYVHPRQHALELVFLSSTFACASYHFYGQALGPGTYNRFLLTHFVPAAKATWAERGVLLSLIASYGLTLTHKILRKNILFMLQPCHVNCLLLIFTMLARKSSALPNIIFNIYLHTQWGGLAALVFPDLRDHYYFGETFNFFAEHILILLAPVYMIYSGRYLVLPTSADMAMLSFSLFSLFHSPLLHICALKSGLNLNYLFTPPPIKLLLRLGSKYRLALYGTAMVAMFATRYGLVNGILSILPRKSLGIIRKTLI</sequence>
<evidence type="ECO:0008006" key="4">
    <source>
        <dbReference type="Google" id="ProtNLM"/>
    </source>
</evidence>
<keyword evidence="1" id="KW-1133">Transmembrane helix</keyword>
<dbReference type="AlphaFoldDB" id="A0A163TI56"/>
<keyword evidence="3" id="KW-1185">Reference proteome</keyword>
<feature type="transmembrane region" description="Helical" evidence="1">
    <location>
        <begin position="319"/>
        <end position="339"/>
    </location>
</feature>
<name>A0A163TI56_ABSGL</name>
<proteinExistence type="predicted"/>
<protein>
    <recommendedName>
        <fullName evidence="4">Transmembrane protein</fullName>
    </recommendedName>
</protein>
<dbReference type="Proteomes" id="UP000078561">
    <property type="component" value="Unassembled WGS sequence"/>
</dbReference>
<dbReference type="PANTHER" id="PTHR20948">
    <property type="entry name" value="TRANSMEMBRANE PROTEIN 164"/>
    <property type="match status" value="1"/>
</dbReference>
<dbReference type="InterPro" id="IPR026508">
    <property type="entry name" value="TMEM164"/>
</dbReference>
<dbReference type="OrthoDB" id="17328at2759"/>
<feature type="transmembrane region" description="Helical" evidence="1">
    <location>
        <begin position="246"/>
        <end position="268"/>
    </location>
</feature>
<dbReference type="InParanoid" id="A0A163TI56"/>
<feature type="transmembrane region" description="Helical" evidence="1">
    <location>
        <begin position="280"/>
        <end position="299"/>
    </location>
</feature>
<gene>
    <name evidence="2" type="primary">ABSGL_10928.1 scaffold 12033</name>
</gene>
<organism evidence="2">
    <name type="scientific">Absidia glauca</name>
    <name type="common">Pin mould</name>
    <dbReference type="NCBI Taxonomy" id="4829"/>
    <lineage>
        <taxon>Eukaryota</taxon>
        <taxon>Fungi</taxon>
        <taxon>Fungi incertae sedis</taxon>
        <taxon>Mucoromycota</taxon>
        <taxon>Mucoromycotina</taxon>
        <taxon>Mucoromycetes</taxon>
        <taxon>Mucorales</taxon>
        <taxon>Cunninghamellaceae</taxon>
        <taxon>Absidia</taxon>
    </lineage>
</organism>
<reference evidence="2" key="1">
    <citation type="submission" date="2016-04" db="EMBL/GenBank/DDBJ databases">
        <authorList>
            <person name="Evans L.H."/>
            <person name="Alamgir A."/>
            <person name="Owens N."/>
            <person name="Weber N.D."/>
            <person name="Virtaneva K."/>
            <person name="Barbian K."/>
            <person name="Babar A."/>
            <person name="Rosenke K."/>
        </authorList>
    </citation>
    <scope>NUCLEOTIDE SEQUENCE [LARGE SCALE GENOMIC DNA]</scope>
    <source>
        <strain evidence="2">CBS 101.48</strain>
    </source>
</reference>
<evidence type="ECO:0000313" key="2">
    <source>
        <dbReference type="EMBL" id="SAM05062.1"/>
    </source>
</evidence>
<keyword evidence="1" id="KW-0812">Transmembrane</keyword>
<dbReference type="Pfam" id="PF14808">
    <property type="entry name" value="TMEM164"/>
    <property type="match status" value="1"/>
</dbReference>
<dbReference type="PANTHER" id="PTHR20948:SF2">
    <property type="entry name" value="TRANSMEMBRANE PROTEIN 164"/>
    <property type="match status" value="1"/>
</dbReference>
<evidence type="ECO:0000313" key="3">
    <source>
        <dbReference type="Proteomes" id="UP000078561"/>
    </source>
</evidence>
<feature type="transmembrane region" description="Helical" evidence="1">
    <location>
        <begin position="360"/>
        <end position="385"/>
    </location>
</feature>
<accession>A0A163TI56</accession>
<dbReference type="EMBL" id="LT554417">
    <property type="protein sequence ID" value="SAM05062.1"/>
    <property type="molecule type" value="Genomic_DNA"/>
</dbReference>
<evidence type="ECO:0000256" key="1">
    <source>
        <dbReference type="SAM" id="Phobius"/>
    </source>
</evidence>
<dbReference type="OMA" id="APVYMIY"/>
<keyword evidence="1" id="KW-0472">Membrane</keyword>